<organism evidence="2 3">
    <name type="scientific">Guinea pig cytomegalovirus (strain 22122)</name>
    <name type="common">GPCMV</name>
    <dbReference type="NCBI Taxonomy" id="103920"/>
    <lineage>
        <taxon>Viruses</taxon>
        <taxon>Duplodnaviria</taxon>
        <taxon>Heunggongvirae</taxon>
        <taxon>Peploviricota</taxon>
        <taxon>Herviviricetes</taxon>
        <taxon>Herpesvirales</taxon>
        <taxon>Orthoherpesviridae</taxon>
        <taxon>Betaherpesvirinae</taxon>
        <taxon>Quwivirus</taxon>
        <taxon>Quwivirus caviidbeta2</taxon>
    </lineage>
</organism>
<evidence type="ECO:0000313" key="3">
    <source>
        <dbReference type="Proteomes" id="UP000102041"/>
    </source>
</evidence>
<dbReference type="InterPro" id="IPR003360">
    <property type="entry name" value="US22-like"/>
</dbReference>
<proteinExistence type="predicted"/>
<gene>
    <name evidence="2" type="primary">GP29</name>
</gene>
<protein>
    <submittedName>
        <fullName evidence="1 2">GP29</fullName>
    </submittedName>
</protein>
<dbReference type="RefSeq" id="YP_007417802.1">
    <property type="nucleotide sequence ID" value="NC_020231.1"/>
</dbReference>
<evidence type="ECO:0000313" key="2">
    <source>
        <dbReference type="EMBL" id="BAJ78496.1"/>
    </source>
</evidence>
<evidence type="ECO:0000313" key="1">
    <source>
        <dbReference type="EMBL" id="AGE11506.1"/>
    </source>
</evidence>
<sequence length="656" mass="73583">MAEEFDLSMFVELCDGGNIVSASSYAKKCEQGPIPLPWPKDCSLILKSSGLDAPVKFNEADLKVCETQFLGIDTNMTLIGWAGSEGRYCPLIRADTGLLYAYDFQTDCLYEVAGNVAELVSIGMIRYDPFHMGHRDNSVNHSVNRHRAGMERIRYLRSRQDFEELLKLRDVCGVAGYVKQNCGKNLALTWPENHKLIIMDQNAAGVTNAHMMKLRGKLAVPEPLTFLGLVRSKGLGTLFGGLMVLLGDSGKVYASVVDSVLMLDVADSMRTFVRVGFCRLVEEYRLERVGVVSGSVADLRADEASTEVTVLDNSRLPLKKRKIVMQPFAELSSIYGPNGVPKFDFRWWSLRDTSPGNGKRYEMRDRSKLQRFLENNAGAWLPLVWPPKYGLAMGTASHFLLASNMAQYRQFTCTDRSGMLYFIGMICEYGTAPDTSSDMEVLMTDSGRVLGYMPAEHRMYDLATSIDEFSRIGAILVYSFFERDFDDPQTESMWYNISPSALREMLECSRDRRRMLRFSCDHSGMIMNSGGPVQCEIEFGTVDTVGNKKEVKEIIRNIEVAGYFLFGRVIGINAPLFLDDGCRVYALVSGARVVKLAESVRGFFRHGCVWFARKRRYCFCPRASTVITVSGQLNIPVAQRKKCAELGKELGRNSVE</sequence>
<dbReference type="KEGG" id="vg:14536629"/>
<dbReference type="EMBL" id="AB592928">
    <property type="protein sequence ID" value="BAJ78496.1"/>
    <property type="molecule type" value="Genomic_DNA"/>
</dbReference>
<dbReference type="OrthoDB" id="2136at10239"/>
<dbReference type="GeneID" id="14536629"/>
<dbReference type="EMBL" id="KC503762">
    <property type="protein sequence ID" value="AGE11506.1"/>
    <property type="molecule type" value="Genomic_DNA"/>
</dbReference>
<dbReference type="Proteomes" id="UP000132784">
    <property type="component" value="Segment"/>
</dbReference>
<reference evidence="2 3" key="1">
    <citation type="journal article" date="2011" name="J. Gen. Virol.">
        <title>Re-evaluation of the genome sequence of guinea pig cytomegalovirus.</title>
        <authorList>
            <person name="Kanai K."/>
            <person name="Yamada S."/>
            <person name="Yamamoto Y."/>
            <person name="Fukui Y."/>
            <person name="Kurane I."/>
            <person name="Inoue N."/>
        </authorList>
    </citation>
    <scope>NUCLEOTIDE SEQUENCE [LARGE SCALE GENOMIC DNA]</scope>
    <source>
        <strain evidence="2">22122</strain>
    </source>
</reference>
<name>E9RH44_GPCMV</name>
<reference evidence="1 4" key="2">
    <citation type="journal article" date="2013" name="Genome Announc.">
        <title>Complete genome sequence of pathogenic Guinea pig cytomegalovirus from salivary gland homogenates of infected animals.</title>
        <authorList>
            <person name="Yang D."/>
            <person name="Tamburro K."/>
            <person name="Dittmer D."/>
            <person name="Cui X."/>
            <person name="McVoy M.A."/>
            <person name="Hernandez-Alvarado N."/>
            <person name="Schleiss M.R."/>
        </authorList>
    </citation>
    <scope>NUCLEOTIDE SEQUENCE [LARGE SCALE GENOMIC DNA]</scope>
    <source>
        <strain evidence="1">21222</strain>
    </source>
</reference>
<evidence type="ECO:0000313" key="4">
    <source>
        <dbReference type="Proteomes" id="UP000132784"/>
    </source>
</evidence>
<dbReference type="Proteomes" id="UP000102041">
    <property type="component" value="Segment"/>
</dbReference>
<keyword evidence="4" id="KW-1185">Reference proteome</keyword>
<accession>E9RH44</accession>
<dbReference type="Pfam" id="PF02393">
    <property type="entry name" value="US22"/>
    <property type="match status" value="2"/>
</dbReference>
<organismHost>
    <name type="scientific">Cavia porcellus</name>
    <name type="common">Guinea pig</name>
    <dbReference type="NCBI Taxonomy" id="10141"/>
</organismHost>